<keyword evidence="5" id="KW-1185">Reference proteome</keyword>
<comment type="caution">
    <text evidence="4">The sequence shown here is derived from an EMBL/GenBank/DDBJ whole genome shotgun (WGS) entry which is preliminary data.</text>
</comment>
<evidence type="ECO:0000256" key="2">
    <source>
        <dbReference type="SAM" id="Phobius"/>
    </source>
</evidence>
<dbReference type="InterPro" id="IPR025436">
    <property type="entry name" value="DUF4179"/>
</dbReference>
<proteinExistence type="predicted"/>
<evidence type="ECO:0000259" key="3">
    <source>
        <dbReference type="Pfam" id="PF13786"/>
    </source>
</evidence>
<evidence type="ECO:0000313" key="5">
    <source>
        <dbReference type="Proteomes" id="UP000274920"/>
    </source>
</evidence>
<evidence type="ECO:0000313" key="4">
    <source>
        <dbReference type="EMBL" id="RRK31149.1"/>
    </source>
</evidence>
<keyword evidence="2" id="KW-0812">Transmembrane</keyword>
<dbReference type="Pfam" id="PF13786">
    <property type="entry name" value="DUF4179"/>
    <property type="match status" value="1"/>
</dbReference>
<dbReference type="Proteomes" id="UP000274920">
    <property type="component" value="Unassembled WGS sequence"/>
</dbReference>
<gene>
    <name evidence="4" type="ORF">EBB54_07040</name>
</gene>
<feature type="compositionally biased region" description="Basic and acidic residues" evidence="1">
    <location>
        <begin position="53"/>
        <end position="62"/>
    </location>
</feature>
<dbReference type="Gene3D" id="2.60.40.1630">
    <property type="entry name" value="bacillus anthracis domain"/>
    <property type="match status" value="1"/>
</dbReference>
<feature type="region of interest" description="Disordered" evidence="1">
    <location>
        <begin position="42"/>
        <end position="63"/>
    </location>
</feature>
<dbReference type="EMBL" id="RHJS01000002">
    <property type="protein sequence ID" value="RRK31149.1"/>
    <property type="molecule type" value="Genomic_DNA"/>
</dbReference>
<feature type="domain" description="DUF4179" evidence="3">
    <location>
        <begin position="75"/>
        <end position="187"/>
    </location>
</feature>
<protein>
    <submittedName>
        <fullName evidence="4">DUF4179 domain-containing protein</fullName>
    </submittedName>
</protein>
<evidence type="ECO:0000256" key="1">
    <source>
        <dbReference type="SAM" id="MobiDB-lite"/>
    </source>
</evidence>
<sequence>MNRSEQNYFHKLKKEVAIPQAMDDRLEDIYAQIRNGQILIKAPDPNMQRRPASRREDTHEGTSESCFSVNRRFSKNAVWKWTAAAALCMIFLLSGLCFANPAFAKDLPILGDVFERLLENRANSLIGHKDQTALESIAEHSAPVDEAPAAPENEASVTNRAEDAGIVMTVSDAYCDGYDLYYTFSVQAEDAEMNQADYLLMLRYEEGDPFPYGSIHGSVNGYETEVTLQGSEKSGDGAFVSLARVSSAELTREMLAEEMTVELEIDGVGAHQTDLVSDTMAGYKTVRGNWKLRFQVRMDTSNNRTALIDSEQNGFRVQKAVQTPSNTHVECTVPEEWAEKGLVFILTDDGGNRTHVEFTRYSRQDDGSSLYDISFYRSEADHLTLQVYDKNGTAQGQGDIPLPLLAEIPLDMTAGAVSD</sequence>
<reference evidence="4" key="1">
    <citation type="submission" date="2018-10" db="EMBL/GenBank/DDBJ databases">
        <title>Schaedlerella arabinophila gen. nov. sp. nov., isolated from the mouse intestinal tract and comparative analysis with the genome of the closely related altered Schaedler flora strain ASF502.</title>
        <authorList>
            <person name="Miyake S."/>
            <person name="Soh M."/>
            <person name="Seedorf H."/>
        </authorList>
    </citation>
    <scope>NUCLEOTIDE SEQUENCE [LARGE SCALE GENOMIC DNA]</scope>
    <source>
        <strain evidence="4">DSM 106076</strain>
    </source>
</reference>
<keyword evidence="2" id="KW-0472">Membrane</keyword>
<accession>A0A426DEB6</accession>
<feature type="transmembrane region" description="Helical" evidence="2">
    <location>
        <begin position="81"/>
        <end position="103"/>
    </location>
</feature>
<organism evidence="4 5">
    <name type="scientific">Schaedlerella arabinosiphila</name>
    <dbReference type="NCBI Taxonomy" id="2044587"/>
    <lineage>
        <taxon>Bacteria</taxon>
        <taxon>Bacillati</taxon>
        <taxon>Bacillota</taxon>
        <taxon>Clostridia</taxon>
        <taxon>Lachnospirales</taxon>
        <taxon>Lachnospiraceae</taxon>
        <taxon>Schaedlerella</taxon>
    </lineage>
</organism>
<keyword evidence="2" id="KW-1133">Transmembrane helix</keyword>
<name>A0A426DEB6_9FIRM</name>
<dbReference type="RefSeq" id="WP_125126885.1">
    <property type="nucleotide sequence ID" value="NZ_RHJS01000002.1"/>
</dbReference>
<dbReference type="AlphaFoldDB" id="A0A426DEB6"/>